<protein>
    <recommendedName>
        <fullName evidence="3">Xrn1 N-terminal domain-containing protein</fullName>
    </recommendedName>
</protein>
<feature type="compositionally biased region" description="Basic and acidic residues" evidence="2">
    <location>
        <begin position="594"/>
        <end position="608"/>
    </location>
</feature>
<dbReference type="AlphaFoldDB" id="A0A0E9NEC4"/>
<dbReference type="STRING" id="698492.A0A0E9NEC4"/>
<dbReference type="GO" id="GO:0005634">
    <property type="term" value="C:nucleus"/>
    <property type="evidence" value="ECO:0007669"/>
    <property type="project" value="TreeGrafter"/>
</dbReference>
<dbReference type="Pfam" id="PF03159">
    <property type="entry name" value="XRN_N"/>
    <property type="match status" value="2"/>
</dbReference>
<dbReference type="PANTHER" id="PTHR12341">
    <property type="entry name" value="5'-&gt;3' EXORIBONUCLEASE"/>
    <property type="match status" value="1"/>
</dbReference>
<evidence type="ECO:0000256" key="2">
    <source>
        <dbReference type="SAM" id="MobiDB-lite"/>
    </source>
</evidence>
<reference evidence="4 5" key="3">
    <citation type="journal article" date="2015" name="Genome Announc.">
        <title>Draft Genome Sequence of the Archiascomycetous Yeast Saitoella complicata.</title>
        <authorList>
            <person name="Yamauchi K."/>
            <person name="Kondo S."/>
            <person name="Hamamoto M."/>
            <person name="Takahashi Y."/>
            <person name="Ogura Y."/>
            <person name="Hayashi T."/>
            <person name="Nishida H."/>
        </authorList>
    </citation>
    <scope>NUCLEOTIDE SEQUENCE [LARGE SCALE GENOMIC DNA]</scope>
    <source>
        <strain evidence="4 5">NRRL Y-17804</strain>
    </source>
</reference>
<gene>
    <name evidence="4" type="ORF">G7K_2234-t1</name>
</gene>
<evidence type="ECO:0000313" key="4">
    <source>
        <dbReference type="EMBL" id="GAO48046.1"/>
    </source>
</evidence>
<dbReference type="GO" id="GO:0000956">
    <property type="term" value="P:nuclear-transcribed mRNA catabolic process"/>
    <property type="evidence" value="ECO:0007669"/>
    <property type="project" value="TreeGrafter"/>
</dbReference>
<dbReference type="PANTHER" id="PTHR12341:SF7">
    <property type="entry name" value="5'-3' EXORIBONUCLEASE 1"/>
    <property type="match status" value="1"/>
</dbReference>
<dbReference type="Gene3D" id="3.40.50.12390">
    <property type="match status" value="1"/>
</dbReference>
<accession>A0A0E9NEC4</accession>
<dbReference type="GO" id="GO:0016075">
    <property type="term" value="P:rRNA catabolic process"/>
    <property type="evidence" value="ECO:0007669"/>
    <property type="project" value="TreeGrafter"/>
</dbReference>
<dbReference type="InterPro" id="IPR004859">
    <property type="entry name" value="Xrn1_N"/>
</dbReference>
<dbReference type="GO" id="GO:0004534">
    <property type="term" value="F:5'-3' RNA exonuclease activity"/>
    <property type="evidence" value="ECO:0007669"/>
    <property type="project" value="UniProtKB-ARBA"/>
</dbReference>
<comment type="caution">
    <text evidence="4">The sequence shown here is derived from an EMBL/GenBank/DDBJ whole genome shotgun (WGS) entry which is preliminary data.</text>
</comment>
<evidence type="ECO:0000256" key="1">
    <source>
        <dbReference type="ARBA" id="ARBA00038299"/>
    </source>
</evidence>
<comment type="similarity">
    <text evidence="1">Belongs to the 5'-3' exonuclease family.</text>
</comment>
<evidence type="ECO:0000313" key="5">
    <source>
        <dbReference type="Proteomes" id="UP000033140"/>
    </source>
</evidence>
<sequence>MSLSLSDPASCDVQFMSLDKTVAYVDGYTLLVYSLTMKPQFSKIYPGAFSRLAGGTSKKKIFDTIFVDANSILHEQFGWARGKAKETGQSPVRFVVVGLYTTLDMLLRRTGVRDLLYLAFDGSPVSVKMIESAARRRKKLKNGTTKLAITPGTLFMEKLPGYLDFWAYQTLGRTSGSPKRPPAPKRIVVDSAATQFEGEGKIQFYLMHRSKTHPFKGPVAVLSPDSDVIVQVIASAVPNSFLLVPSTPQDNDKQFCSIFSLDRFMTLLQQTFPSADVDLVRRDMLFLIQFVGNDYIAKLQGAGEFSTIWKSYEQFRKIHKWRGRYLMTTLGSRPAIDLEVLDAFLSHGQKLDHWLWKSNSNDVGNPSVDEYLTNVLWSFVVFTTGRHPNPTYICRQNINIGMNVQELRRWVNGKKRLFIGRPLPTRGLPLSAEAAALCMLPQHGLKDIVPQWLEDVGNADTTLYLTAKILAGGEIDQFIVALEALVDDAARQAGVERKKDIKPIEWFTEIGRREPRPDIPVVKDAYVGAFPRLRFSPKVRRRFVDLEKCQDVEHLAPTTERKWPNKLVDWPAAVIAGHPIVKEPARDLRIKQNEAEKATPEGVIEKHVPSQAQLRRRMTSPVANETRVNNARKRKRSPEQRYGDARTDEVSSADVSAKRLPVNQQHHISRVPGKPHGDQPETIGKHGSVASVLSY</sequence>
<feature type="domain" description="Xrn1 N-terminal" evidence="3">
    <location>
        <begin position="42"/>
        <end position="142"/>
    </location>
</feature>
<dbReference type="Proteomes" id="UP000033140">
    <property type="component" value="Unassembled WGS sequence"/>
</dbReference>
<dbReference type="GO" id="GO:0003723">
    <property type="term" value="F:RNA binding"/>
    <property type="evidence" value="ECO:0007669"/>
    <property type="project" value="TreeGrafter"/>
</dbReference>
<reference evidence="4 5" key="2">
    <citation type="journal article" date="2014" name="J. Gen. Appl. Microbiol.">
        <title>The early diverging ascomycetous budding yeast Saitoella complicata has three histone deacetylases belonging to the Clr6, Hos2, and Rpd3 lineages.</title>
        <authorList>
            <person name="Nishida H."/>
            <person name="Matsumoto T."/>
            <person name="Kondo S."/>
            <person name="Hamamoto M."/>
            <person name="Yoshikawa H."/>
        </authorList>
    </citation>
    <scope>NUCLEOTIDE SEQUENCE [LARGE SCALE GENOMIC DNA]</scope>
    <source>
        <strain evidence="4 5">NRRL Y-17804</strain>
    </source>
</reference>
<organism evidence="4 5">
    <name type="scientific">Saitoella complicata (strain BCRC 22490 / CBS 7301 / JCM 7358 / NBRC 10748 / NRRL Y-17804)</name>
    <dbReference type="NCBI Taxonomy" id="698492"/>
    <lineage>
        <taxon>Eukaryota</taxon>
        <taxon>Fungi</taxon>
        <taxon>Dikarya</taxon>
        <taxon>Ascomycota</taxon>
        <taxon>Taphrinomycotina</taxon>
        <taxon>Taphrinomycotina incertae sedis</taxon>
        <taxon>Saitoella</taxon>
    </lineage>
</organism>
<feature type="domain" description="Xrn1 N-terminal" evidence="3">
    <location>
        <begin position="144"/>
        <end position="241"/>
    </location>
</feature>
<feature type="compositionally biased region" description="Basic and acidic residues" evidence="2">
    <location>
        <begin position="637"/>
        <end position="649"/>
    </location>
</feature>
<dbReference type="InterPro" id="IPR027073">
    <property type="entry name" value="5_3_exoribonuclease"/>
</dbReference>
<feature type="region of interest" description="Disordered" evidence="2">
    <location>
        <begin position="594"/>
        <end position="695"/>
    </location>
</feature>
<dbReference type="EMBL" id="BACD03000012">
    <property type="protein sequence ID" value="GAO48046.1"/>
    <property type="molecule type" value="Genomic_DNA"/>
</dbReference>
<name>A0A0E9NEC4_SAICN</name>
<reference evidence="4 5" key="1">
    <citation type="journal article" date="2011" name="J. Gen. Appl. Microbiol.">
        <title>Draft genome sequencing of the enigmatic yeast Saitoella complicata.</title>
        <authorList>
            <person name="Nishida H."/>
            <person name="Hamamoto M."/>
            <person name="Sugiyama J."/>
        </authorList>
    </citation>
    <scope>NUCLEOTIDE SEQUENCE [LARGE SCALE GENOMIC DNA]</scope>
    <source>
        <strain evidence="4 5">NRRL Y-17804</strain>
    </source>
</reference>
<evidence type="ECO:0000259" key="3">
    <source>
        <dbReference type="Pfam" id="PF03159"/>
    </source>
</evidence>
<keyword evidence="5" id="KW-1185">Reference proteome</keyword>
<proteinExistence type="inferred from homology"/>